<accession>A0ABV5ERK1</accession>
<dbReference type="InterPro" id="IPR027417">
    <property type="entry name" value="P-loop_NTPase"/>
</dbReference>
<evidence type="ECO:0000256" key="5">
    <source>
        <dbReference type="HAMAP-Rule" id="MF_00900"/>
    </source>
</evidence>
<sequence length="442" mass="47745">MRRVPGLSTELEDVTEVEYRQLRLENVVLVGVYPQGSHEDAENSLRELAALAETAGAVVLDGVLQRRPHPDPATYIGRGKAAELRDLVAAVGADTVIADTELAPSQRRALEDVAKVKVIDRTTVILDIFSQHAKSREGKAQVELAQLEYLLPRLRGWGESMSRQAGGQVGAGGAGMGSRGPGETKIELDRRRIRTRMAQLRKQIREFAPSREAKRAERRRNTIPSVAIAGYTNAGKSSLLNRLTSAGVLVENALFATLDATVRRAEAADGRVFTLTDTVGFVRNLPHQLVEAFRSTLEEVSGADVIVHVVDGSHPDPAAQLATVRDVMGDVGARATRELVVFNKADLVDDDARLLLRGLEPTAHFVSSRTGEGIDELRAAIEDALPLPAVEVRALVPYDRGDLISAVHESGHIVATSHEEDGTAVHAHVSERLAAELAPYAV</sequence>
<feature type="compositionally biased region" description="Gly residues" evidence="6">
    <location>
        <begin position="167"/>
        <end position="180"/>
    </location>
</feature>
<dbReference type="PRINTS" id="PR00326">
    <property type="entry name" value="GTP1OBG"/>
</dbReference>
<dbReference type="NCBIfam" id="TIGR03156">
    <property type="entry name" value="GTP_HflX"/>
    <property type="match status" value="1"/>
</dbReference>
<dbReference type="Gene3D" id="6.10.250.2860">
    <property type="match status" value="1"/>
</dbReference>
<dbReference type="InterPro" id="IPR042108">
    <property type="entry name" value="GTPase_HflX_N_sf"/>
</dbReference>
<dbReference type="Pfam" id="PF13167">
    <property type="entry name" value="GTP-bdg_N"/>
    <property type="match status" value="1"/>
</dbReference>
<keyword evidence="9" id="KW-1185">Reference proteome</keyword>
<dbReference type="Pfam" id="PF01926">
    <property type="entry name" value="MMR_HSR1"/>
    <property type="match status" value="1"/>
</dbReference>
<name>A0ABV5ERK1_9MICO</name>
<evidence type="ECO:0000256" key="2">
    <source>
        <dbReference type="ARBA" id="ARBA00022741"/>
    </source>
</evidence>
<reference evidence="8 9" key="1">
    <citation type="submission" date="2024-08" db="EMBL/GenBank/DDBJ databases">
        <title>Heavy metals resistant antinobacteria isolated from wastewater.</title>
        <authorList>
            <person name="Roman Ponce B."/>
            <person name="Blanco Mercado M.A."/>
            <person name="Avila Aldana I.N."/>
            <person name="Morales Arrieta S."/>
        </authorList>
    </citation>
    <scope>NUCLEOTIDE SEQUENCE [LARGE SCALE GENOMIC DNA]</scope>
    <source>
        <strain evidence="9">sma-1</strain>
    </source>
</reference>
<dbReference type="Gene3D" id="3.40.50.11060">
    <property type="entry name" value="GTPase HflX, N-terminal domain"/>
    <property type="match status" value="1"/>
</dbReference>
<keyword evidence="5" id="KW-0963">Cytoplasm</keyword>
<organism evidence="8 9">
    <name type="scientific">Microbacterium plantarum</name>
    <dbReference type="NCBI Taxonomy" id="1816425"/>
    <lineage>
        <taxon>Bacteria</taxon>
        <taxon>Bacillati</taxon>
        <taxon>Actinomycetota</taxon>
        <taxon>Actinomycetes</taxon>
        <taxon>Micrococcales</taxon>
        <taxon>Microbacteriaceae</taxon>
        <taxon>Microbacterium</taxon>
    </lineage>
</organism>
<dbReference type="InterPro" id="IPR030394">
    <property type="entry name" value="G_HFLX_dom"/>
</dbReference>
<feature type="domain" description="Hflx-type G" evidence="7">
    <location>
        <begin position="224"/>
        <end position="389"/>
    </location>
</feature>
<dbReference type="EMBL" id="JBHLHV010000001">
    <property type="protein sequence ID" value="MFB8892598.1"/>
    <property type="molecule type" value="Genomic_DNA"/>
</dbReference>
<dbReference type="Gene3D" id="3.40.50.300">
    <property type="entry name" value="P-loop containing nucleotide triphosphate hydrolases"/>
    <property type="match status" value="1"/>
</dbReference>
<dbReference type="InterPro" id="IPR016496">
    <property type="entry name" value="GTPase_HflX"/>
</dbReference>
<dbReference type="SUPFAM" id="SSF52540">
    <property type="entry name" value="P-loop containing nucleoside triphosphate hydrolases"/>
    <property type="match status" value="1"/>
</dbReference>
<dbReference type="InterPro" id="IPR006073">
    <property type="entry name" value="GTP-bd"/>
</dbReference>
<comment type="subcellular location">
    <subcellularLocation>
        <location evidence="5">Cytoplasm</location>
    </subcellularLocation>
    <text evidence="5">May associate with membranes.</text>
</comment>
<keyword evidence="3" id="KW-0460">Magnesium</keyword>
<keyword evidence="4 5" id="KW-0342">GTP-binding</keyword>
<evidence type="ECO:0000313" key="9">
    <source>
        <dbReference type="Proteomes" id="UP001589643"/>
    </source>
</evidence>
<comment type="subunit">
    <text evidence="5">Monomer. Associates with the 50S ribosomal subunit.</text>
</comment>
<proteinExistence type="inferred from homology"/>
<dbReference type="PROSITE" id="PS51705">
    <property type="entry name" value="G_HFLX"/>
    <property type="match status" value="1"/>
</dbReference>
<dbReference type="PANTHER" id="PTHR10229:SF0">
    <property type="entry name" value="GTP-BINDING PROTEIN 6-RELATED"/>
    <property type="match status" value="1"/>
</dbReference>
<evidence type="ECO:0000256" key="4">
    <source>
        <dbReference type="ARBA" id="ARBA00023134"/>
    </source>
</evidence>
<dbReference type="RefSeq" id="WP_378718968.1">
    <property type="nucleotide sequence ID" value="NZ_CP141117.1"/>
</dbReference>
<keyword evidence="2 5" id="KW-0547">Nucleotide-binding</keyword>
<evidence type="ECO:0000256" key="3">
    <source>
        <dbReference type="ARBA" id="ARBA00022842"/>
    </source>
</evidence>
<protein>
    <recommendedName>
        <fullName evidence="5">GTPase HflX</fullName>
    </recommendedName>
    <alternativeName>
        <fullName evidence="5">GTP-binding protein HflX</fullName>
    </alternativeName>
</protein>
<dbReference type="InterPro" id="IPR032305">
    <property type="entry name" value="GTP-bd_M"/>
</dbReference>
<dbReference type="Proteomes" id="UP001589643">
    <property type="component" value="Unassembled WGS sequence"/>
</dbReference>
<evidence type="ECO:0000313" key="8">
    <source>
        <dbReference type="EMBL" id="MFB8892598.1"/>
    </source>
</evidence>
<dbReference type="Pfam" id="PF16360">
    <property type="entry name" value="GTP-bdg_M"/>
    <property type="match status" value="1"/>
</dbReference>
<dbReference type="HAMAP" id="MF_00900">
    <property type="entry name" value="GTPase_HflX"/>
    <property type="match status" value="1"/>
</dbReference>
<dbReference type="InterPro" id="IPR025121">
    <property type="entry name" value="GTPase_HflX_N"/>
</dbReference>
<comment type="similarity">
    <text evidence="5">Belongs to the TRAFAC class OBG-HflX-like GTPase superfamily. HflX GTPase family.</text>
</comment>
<dbReference type="PANTHER" id="PTHR10229">
    <property type="entry name" value="GTP-BINDING PROTEIN HFLX"/>
    <property type="match status" value="1"/>
</dbReference>
<evidence type="ECO:0000259" key="7">
    <source>
        <dbReference type="PROSITE" id="PS51705"/>
    </source>
</evidence>
<evidence type="ECO:0000256" key="1">
    <source>
        <dbReference type="ARBA" id="ARBA00022723"/>
    </source>
</evidence>
<comment type="caution">
    <text evidence="8">The sequence shown here is derived from an EMBL/GenBank/DDBJ whole genome shotgun (WGS) entry which is preliminary data.</text>
</comment>
<gene>
    <name evidence="5 8" type="primary">hflX</name>
    <name evidence="8" type="ORF">AB7P39_07025</name>
</gene>
<feature type="region of interest" description="Disordered" evidence="6">
    <location>
        <begin position="162"/>
        <end position="183"/>
    </location>
</feature>
<dbReference type="PIRSF" id="PIRSF006809">
    <property type="entry name" value="GTP-binding_hflX_prd"/>
    <property type="match status" value="1"/>
</dbReference>
<evidence type="ECO:0000256" key="6">
    <source>
        <dbReference type="SAM" id="MobiDB-lite"/>
    </source>
</evidence>
<keyword evidence="1" id="KW-0479">Metal-binding</keyword>
<comment type="function">
    <text evidence="5">GTPase that associates with the 50S ribosomal subunit and may have a role during protein synthesis or ribosome biogenesis.</text>
</comment>
<dbReference type="CDD" id="cd01878">
    <property type="entry name" value="HflX"/>
    <property type="match status" value="1"/>
</dbReference>